<evidence type="ECO:0000259" key="2">
    <source>
        <dbReference type="Pfam" id="PF02698"/>
    </source>
</evidence>
<keyword evidence="1" id="KW-0472">Membrane</keyword>
<organism evidence="3 4">
    <name type="scientific">Caproicibacterium lactatifermentans</name>
    <dbReference type="NCBI Taxonomy" id="2666138"/>
    <lineage>
        <taxon>Bacteria</taxon>
        <taxon>Bacillati</taxon>
        <taxon>Bacillota</taxon>
        <taxon>Clostridia</taxon>
        <taxon>Eubacteriales</taxon>
        <taxon>Oscillospiraceae</taxon>
        <taxon>Caproicibacterium</taxon>
    </lineage>
</organism>
<reference evidence="3 4" key="1">
    <citation type="submission" date="2019-11" db="EMBL/GenBank/DDBJ databases">
        <authorList>
            <person name="Ren C."/>
            <person name="Wang H."/>
            <person name="Xu Y."/>
        </authorList>
    </citation>
    <scope>NUCLEOTIDE SEQUENCE [LARGE SCALE GENOMIC DNA]</scope>
    <source>
        <strain evidence="3 4">LBM 19010</strain>
    </source>
</reference>
<sequence length="347" mass="38875">MLRRSCRRLANLFSCLLSPAARLRNGFLFDLFLDSTVVGLLLWMQTSPQKAVAAVGIVLALGLALLLLFGISIVCIYLFTSAIQMLRKERHTLPNMLSLLLIIGIFAQIIAGGLFGWKIYQQTIPSILFSFVFIGEFYLLLTMISFLTVLVLLHAHAPRYRKVRCLIVLGCGLLHGSDVSPMLAGRIDRAIRYYRRAERKGCQPFVLLSGGQGADEALPEGEAMYRYAQAHGIPEDRLLKETQSKNTEENLRFSREVLEQRTGTSASKLPCLVISNNYHIYRAVYYAKKAGLKKARGLGCKTAPYYFPNAVLREYLAVMVINRRFNIAILIFSAALQALLIILSVVH</sequence>
<protein>
    <recommendedName>
        <fullName evidence="2">DUF218 domain-containing protein</fullName>
    </recommendedName>
</protein>
<evidence type="ECO:0000256" key="1">
    <source>
        <dbReference type="SAM" id="Phobius"/>
    </source>
</evidence>
<dbReference type="CDD" id="cd06259">
    <property type="entry name" value="YdcF-like"/>
    <property type="match status" value="1"/>
</dbReference>
<feature type="transmembrane region" description="Helical" evidence="1">
    <location>
        <begin position="126"/>
        <end position="153"/>
    </location>
</feature>
<dbReference type="InterPro" id="IPR003848">
    <property type="entry name" value="DUF218"/>
</dbReference>
<dbReference type="GO" id="GO:0000270">
    <property type="term" value="P:peptidoglycan metabolic process"/>
    <property type="evidence" value="ECO:0007669"/>
    <property type="project" value="TreeGrafter"/>
</dbReference>
<feature type="domain" description="DUF218" evidence="2">
    <location>
        <begin position="166"/>
        <end position="316"/>
    </location>
</feature>
<gene>
    <name evidence="3" type="ORF">GJQ69_08565</name>
</gene>
<feature type="transmembrane region" description="Helical" evidence="1">
    <location>
        <begin position="325"/>
        <end position="346"/>
    </location>
</feature>
<dbReference type="Pfam" id="PF02698">
    <property type="entry name" value="DUF218"/>
    <property type="match status" value="1"/>
</dbReference>
<dbReference type="GO" id="GO:0005886">
    <property type="term" value="C:plasma membrane"/>
    <property type="evidence" value="ECO:0007669"/>
    <property type="project" value="TreeGrafter"/>
</dbReference>
<dbReference type="PANTHER" id="PTHR30336:SF18">
    <property type="entry name" value="MEMBRANE PROTEIN"/>
    <property type="match status" value="1"/>
</dbReference>
<evidence type="ECO:0000313" key="3">
    <source>
        <dbReference type="EMBL" id="QKN24521.1"/>
    </source>
</evidence>
<feature type="transmembrane region" description="Helical" evidence="1">
    <location>
        <begin position="99"/>
        <end position="120"/>
    </location>
</feature>
<evidence type="ECO:0000313" key="4">
    <source>
        <dbReference type="Proteomes" id="UP000501316"/>
    </source>
</evidence>
<dbReference type="InterPro" id="IPR014729">
    <property type="entry name" value="Rossmann-like_a/b/a_fold"/>
</dbReference>
<dbReference type="KEGG" id="clf:GJQ69_08565"/>
<dbReference type="InterPro" id="IPR051599">
    <property type="entry name" value="Cell_Envelope_Assoc"/>
</dbReference>
<accession>A0A859DX18</accession>
<dbReference type="GO" id="GO:0043164">
    <property type="term" value="P:Gram-negative-bacterium-type cell wall biogenesis"/>
    <property type="evidence" value="ECO:0007669"/>
    <property type="project" value="TreeGrafter"/>
</dbReference>
<dbReference type="PANTHER" id="PTHR30336">
    <property type="entry name" value="INNER MEMBRANE PROTEIN, PROBABLE PERMEASE"/>
    <property type="match status" value="1"/>
</dbReference>
<feature type="transmembrane region" description="Helical" evidence="1">
    <location>
        <begin position="51"/>
        <end position="79"/>
    </location>
</feature>
<keyword evidence="1" id="KW-1133">Transmembrane helix</keyword>
<name>A0A859DX18_9FIRM</name>
<dbReference type="Proteomes" id="UP000501316">
    <property type="component" value="Chromosome"/>
</dbReference>
<keyword evidence="1" id="KW-0812">Transmembrane</keyword>
<proteinExistence type="predicted"/>
<dbReference type="EMBL" id="CP046051">
    <property type="protein sequence ID" value="QKN24521.1"/>
    <property type="molecule type" value="Genomic_DNA"/>
</dbReference>
<dbReference type="Gene3D" id="3.40.50.620">
    <property type="entry name" value="HUPs"/>
    <property type="match status" value="1"/>
</dbReference>
<dbReference type="AlphaFoldDB" id="A0A859DX18"/>